<dbReference type="InterPro" id="IPR036259">
    <property type="entry name" value="MFS_trans_sf"/>
</dbReference>
<dbReference type="InterPro" id="IPR011701">
    <property type="entry name" value="MFS"/>
</dbReference>
<evidence type="ECO:0000259" key="8">
    <source>
        <dbReference type="PROSITE" id="PS50850"/>
    </source>
</evidence>
<feature type="transmembrane region" description="Helical" evidence="7">
    <location>
        <begin position="217"/>
        <end position="240"/>
    </location>
</feature>
<feature type="transmembrane region" description="Helical" evidence="7">
    <location>
        <begin position="388"/>
        <end position="408"/>
    </location>
</feature>
<feature type="domain" description="Major facilitator superfamily (MFS) profile" evidence="8">
    <location>
        <begin position="1"/>
        <end position="412"/>
    </location>
</feature>
<keyword evidence="3" id="KW-1003">Cell membrane</keyword>
<keyword evidence="4 7" id="KW-0812">Transmembrane</keyword>
<evidence type="ECO:0000313" key="10">
    <source>
        <dbReference type="Proteomes" id="UP000287224"/>
    </source>
</evidence>
<dbReference type="Gene3D" id="1.20.1250.20">
    <property type="entry name" value="MFS general substrate transporter like domains"/>
    <property type="match status" value="1"/>
</dbReference>
<feature type="transmembrane region" description="Helical" evidence="7">
    <location>
        <begin position="353"/>
        <end position="376"/>
    </location>
</feature>
<feature type="transmembrane region" description="Helical" evidence="7">
    <location>
        <begin position="60"/>
        <end position="78"/>
    </location>
</feature>
<accession>A0A401ZSK1</accession>
<gene>
    <name evidence="9" type="ORF">KDAU_70890</name>
</gene>
<evidence type="ECO:0000256" key="7">
    <source>
        <dbReference type="SAM" id="Phobius"/>
    </source>
</evidence>
<comment type="subcellular location">
    <subcellularLocation>
        <location evidence="1">Cell membrane</location>
        <topology evidence="1">Multi-pass membrane protein</topology>
    </subcellularLocation>
</comment>
<feature type="transmembrane region" description="Helical" evidence="7">
    <location>
        <begin position="117"/>
        <end position="137"/>
    </location>
</feature>
<dbReference type="GO" id="GO:0022857">
    <property type="term" value="F:transmembrane transporter activity"/>
    <property type="evidence" value="ECO:0007669"/>
    <property type="project" value="InterPro"/>
</dbReference>
<dbReference type="GO" id="GO:0005886">
    <property type="term" value="C:plasma membrane"/>
    <property type="evidence" value="ECO:0007669"/>
    <property type="project" value="UniProtKB-SubCell"/>
</dbReference>
<evidence type="ECO:0000256" key="2">
    <source>
        <dbReference type="ARBA" id="ARBA00022448"/>
    </source>
</evidence>
<dbReference type="Pfam" id="PF07690">
    <property type="entry name" value="MFS_1"/>
    <property type="match status" value="1"/>
</dbReference>
<feature type="transmembrane region" description="Helical" evidence="7">
    <location>
        <begin position="176"/>
        <end position="196"/>
    </location>
</feature>
<dbReference type="Gene3D" id="1.20.1720.10">
    <property type="entry name" value="Multidrug resistance protein D"/>
    <property type="match status" value="1"/>
</dbReference>
<evidence type="ECO:0000256" key="3">
    <source>
        <dbReference type="ARBA" id="ARBA00022475"/>
    </source>
</evidence>
<dbReference type="PANTHER" id="PTHR42718:SF46">
    <property type="entry name" value="BLR6921 PROTEIN"/>
    <property type="match status" value="1"/>
</dbReference>
<dbReference type="Proteomes" id="UP000287224">
    <property type="component" value="Unassembled WGS sequence"/>
</dbReference>
<dbReference type="AlphaFoldDB" id="A0A401ZSK1"/>
<keyword evidence="5 7" id="KW-1133">Transmembrane helix</keyword>
<evidence type="ECO:0000313" key="9">
    <source>
        <dbReference type="EMBL" id="GCE09760.1"/>
    </source>
</evidence>
<evidence type="ECO:0000256" key="4">
    <source>
        <dbReference type="ARBA" id="ARBA00022692"/>
    </source>
</evidence>
<evidence type="ECO:0000256" key="1">
    <source>
        <dbReference type="ARBA" id="ARBA00004651"/>
    </source>
</evidence>
<dbReference type="CDD" id="cd17321">
    <property type="entry name" value="MFS_MMR_MDR_like"/>
    <property type="match status" value="1"/>
</dbReference>
<organism evidence="9 10">
    <name type="scientific">Dictyobacter aurantiacus</name>
    <dbReference type="NCBI Taxonomy" id="1936993"/>
    <lineage>
        <taxon>Bacteria</taxon>
        <taxon>Bacillati</taxon>
        <taxon>Chloroflexota</taxon>
        <taxon>Ktedonobacteria</taxon>
        <taxon>Ktedonobacterales</taxon>
        <taxon>Dictyobacteraceae</taxon>
        <taxon>Dictyobacter</taxon>
    </lineage>
</organism>
<feature type="transmembrane region" description="Helical" evidence="7">
    <location>
        <begin position="149"/>
        <end position="170"/>
    </location>
</feature>
<proteinExistence type="predicted"/>
<evidence type="ECO:0000256" key="5">
    <source>
        <dbReference type="ARBA" id="ARBA00022989"/>
    </source>
</evidence>
<dbReference type="SUPFAM" id="SSF103473">
    <property type="entry name" value="MFS general substrate transporter"/>
    <property type="match status" value="1"/>
</dbReference>
<feature type="transmembrane region" description="Helical" evidence="7">
    <location>
        <begin position="30"/>
        <end position="53"/>
    </location>
</feature>
<name>A0A401ZSK1_9CHLR</name>
<dbReference type="InterPro" id="IPR020846">
    <property type="entry name" value="MFS_dom"/>
</dbReference>
<feature type="transmembrane region" description="Helical" evidence="7">
    <location>
        <begin position="314"/>
        <end position="332"/>
    </location>
</feature>
<protein>
    <submittedName>
        <fullName evidence="9">MFS transporter</fullName>
    </submittedName>
</protein>
<feature type="transmembrane region" description="Helical" evidence="7">
    <location>
        <begin position="252"/>
        <end position="270"/>
    </location>
</feature>
<dbReference type="PROSITE" id="PS50850">
    <property type="entry name" value="MFS"/>
    <property type="match status" value="1"/>
</dbReference>
<evidence type="ECO:0000256" key="6">
    <source>
        <dbReference type="ARBA" id="ARBA00023136"/>
    </source>
</evidence>
<dbReference type="PANTHER" id="PTHR42718">
    <property type="entry name" value="MAJOR FACILITATOR SUPERFAMILY MULTIDRUG TRANSPORTER MFSC"/>
    <property type="match status" value="1"/>
</dbReference>
<keyword evidence="6 7" id="KW-0472">Membrane</keyword>
<feature type="transmembrane region" description="Helical" evidence="7">
    <location>
        <begin position="282"/>
        <end position="302"/>
    </location>
</feature>
<keyword evidence="10" id="KW-1185">Reference proteome</keyword>
<reference evidence="10" key="1">
    <citation type="submission" date="2018-12" db="EMBL/GenBank/DDBJ databases">
        <title>Tengunoibacter tsumagoiensis gen. nov., sp. nov., Dictyobacter kobayashii sp. nov., D. alpinus sp. nov., and D. joshuensis sp. nov. and description of Dictyobacteraceae fam. nov. within the order Ktedonobacterales isolated from Tengu-no-mugimeshi.</title>
        <authorList>
            <person name="Wang C.M."/>
            <person name="Zheng Y."/>
            <person name="Sakai Y."/>
            <person name="Toyoda A."/>
            <person name="Minakuchi Y."/>
            <person name="Abe K."/>
            <person name="Yokota A."/>
            <person name="Yabe S."/>
        </authorList>
    </citation>
    <scope>NUCLEOTIDE SEQUENCE [LARGE SCALE GENOMIC DNA]</scope>
    <source>
        <strain evidence="10">S-27</strain>
    </source>
</reference>
<comment type="caution">
    <text evidence="9">The sequence shown here is derived from an EMBL/GenBank/DDBJ whole genome shotgun (WGS) entry which is preliminary data.</text>
</comment>
<dbReference type="EMBL" id="BIFQ01000002">
    <property type="protein sequence ID" value="GCE09760.1"/>
    <property type="molecule type" value="Genomic_DNA"/>
</dbReference>
<keyword evidence="2" id="KW-0813">Transport</keyword>
<sequence>MVTAYALAFGGFLLLGGRLADLFGQRRLFLAGLMLFILASFAGGLAPFQLWLIAARAAQGLGAALVAPTVLSLIMTLFTEESERNSALGIFGAIDASGFSAGVLFGGLLTNAWGWRWVLFVNVPIGIAVMIFAPFFLPKGQRVRKRLDIIGALIVTIAFTLLVFVLSTVNTSAWDWFIPTGLVMTAFLLLVVFLLIECRIPDPLIHLGIFRRRSFTGAILLAATLGASSGTVLFVLTLYMQEILHYSPLQTGLAFLPLGLIVVITATRIPKVIARFGRKTSLVGGPILLMAGMLLLSRISVTGTFLKDILPGELLFGMGVGTMIVAATSAVTSGVRKDEQGTASGLFNTAQQIGLAIGLALAVAIETAQTTVLVASRPAISLVDGFDAALLAAAVLAVLAIMIGAFVFRRADTNQ</sequence>